<dbReference type="OrthoDB" id="1154639at2"/>
<gene>
    <name evidence="2" type="ORF">SAMN05660350_03879</name>
</gene>
<keyword evidence="1" id="KW-0472">Membrane</keyword>
<dbReference type="PANTHER" id="PTHR33927">
    <property type="entry name" value="TRANSMEMBRANE PROTEIN"/>
    <property type="match status" value="1"/>
</dbReference>
<organism evidence="2 3">
    <name type="scientific">Geodermatophilus obscurus</name>
    <dbReference type="NCBI Taxonomy" id="1861"/>
    <lineage>
        <taxon>Bacteria</taxon>
        <taxon>Bacillati</taxon>
        <taxon>Actinomycetota</taxon>
        <taxon>Actinomycetes</taxon>
        <taxon>Geodermatophilales</taxon>
        <taxon>Geodermatophilaceae</taxon>
        <taxon>Geodermatophilus</taxon>
    </lineage>
</organism>
<dbReference type="Proteomes" id="UP000184428">
    <property type="component" value="Unassembled WGS sequence"/>
</dbReference>
<keyword evidence="1" id="KW-0812">Transmembrane</keyword>
<feature type="transmembrane region" description="Helical" evidence="1">
    <location>
        <begin position="16"/>
        <end position="37"/>
    </location>
</feature>
<dbReference type="AlphaFoldDB" id="A0A1M7UT88"/>
<evidence type="ECO:0000256" key="1">
    <source>
        <dbReference type="SAM" id="Phobius"/>
    </source>
</evidence>
<dbReference type="EMBL" id="FRDM01000028">
    <property type="protein sequence ID" value="SHN86106.1"/>
    <property type="molecule type" value="Genomic_DNA"/>
</dbReference>
<feature type="transmembrane region" description="Helical" evidence="1">
    <location>
        <begin position="96"/>
        <end position="121"/>
    </location>
</feature>
<dbReference type="InterPro" id="IPR039261">
    <property type="entry name" value="FNR_nucleotide-bd"/>
</dbReference>
<feature type="transmembrane region" description="Helical" evidence="1">
    <location>
        <begin position="171"/>
        <end position="189"/>
    </location>
</feature>
<dbReference type="RefSeq" id="WP_072920311.1">
    <property type="nucleotide sequence ID" value="NZ_FRDM01000028.1"/>
</dbReference>
<reference evidence="2 3" key="1">
    <citation type="submission" date="2016-12" db="EMBL/GenBank/DDBJ databases">
        <authorList>
            <person name="Song W.-J."/>
            <person name="Kurnit D.M."/>
        </authorList>
    </citation>
    <scope>NUCLEOTIDE SEQUENCE [LARGE SCALE GENOMIC DNA]</scope>
    <source>
        <strain evidence="2 3">DSM 43162</strain>
    </source>
</reference>
<name>A0A1M7UT88_9ACTN</name>
<feature type="transmembrane region" description="Helical" evidence="1">
    <location>
        <begin position="44"/>
        <end position="60"/>
    </location>
</feature>
<dbReference type="SUPFAM" id="SSF52343">
    <property type="entry name" value="Ferredoxin reductase-like, C-terminal NADP-linked domain"/>
    <property type="match status" value="1"/>
</dbReference>
<feature type="transmembrane region" description="Helical" evidence="1">
    <location>
        <begin position="133"/>
        <end position="151"/>
    </location>
</feature>
<keyword evidence="1" id="KW-1133">Transmembrane helix</keyword>
<evidence type="ECO:0000313" key="3">
    <source>
        <dbReference type="Proteomes" id="UP000184428"/>
    </source>
</evidence>
<dbReference type="InterPro" id="IPR052979">
    <property type="entry name" value="Adenylate-forming_domain"/>
</dbReference>
<dbReference type="PANTHER" id="PTHR33927:SF5">
    <property type="entry name" value="ENZYME, PUTATIVE (AFU_ORTHOLOGUE AFUA_8G01222)-RELATED"/>
    <property type="match status" value="1"/>
</dbReference>
<protein>
    <submittedName>
        <fullName evidence="2">Uncharacterized protein</fullName>
    </submittedName>
</protein>
<sequence>MAAHAAIPTRRAMLPFLRWLAFVLAGNVIAAALVLVSGRSVPSVLAYSVTAASINVGLAALVRQQYFVNVLFRMATSVPLRWPLRVRSALAQVHQFSGGVHVGCALSAIGWFTAFTAMTAGAVVTGPDSGPEIVLLAVATAILAVLGAMAVCARPTAREQRHNRYELTHRYGGWLSVVLFGVLTVLMATRSGGSVVAGLAASPGTWIVLAVAVFVLIPWLQLCHVPVSVVTPSEHVALVTLDRGRRVQPGTASRIARRPLGEWHAFADMPSSDAYASRMAVSCGGDWTARFIADRPESVWVRGVPTAGVVTVARLFNRVVWVATGSGIAPCLPQLLCDPTPGRLVWVTRNPERTYGPELLREILTAQPDAILWDTDAHGQPDLAGLAYRVCRETGAEAVICISNRKTTLRLVAQLRQRGMTAVGPIWDS</sequence>
<accession>A0A1M7UT88</accession>
<evidence type="ECO:0000313" key="2">
    <source>
        <dbReference type="EMBL" id="SHN86106.1"/>
    </source>
</evidence>
<feature type="transmembrane region" description="Helical" evidence="1">
    <location>
        <begin position="195"/>
        <end position="217"/>
    </location>
</feature>
<proteinExistence type="predicted"/>